<dbReference type="Proteomes" id="UP000215199">
    <property type="component" value="Unassembled WGS sequence"/>
</dbReference>
<dbReference type="EMBL" id="NMUL01000077">
    <property type="protein sequence ID" value="OXM59661.1"/>
    <property type="molecule type" value="Genomic_DNA"/>
</dbReference>
<evidence type="ECO:0000313" key="2">
    <source>
        <dbReference type="EMBL" id="OXM59661.1"/>
    </source>
</evidence>
<comment type="caution">
    <text evidence="2">The sequence shown here is derived from an EMBL/GenBank/DDBJ whole genome shotgun (WGS) entry which is preliminary data.</text>
</comment>
<evidence type="ECO:0000313" key="3">
    <source>
        <dbReference type="Proteomes" id="UP000215199"/>
    </source>
</evidence>
<proteinExistence type="predicted"/>
<dbReference type="AlphaFoldDB" id="A0A229SLY0"/>
<accession>A0A229SLY0</accession>
<feature type="region of interest" description="Disordered" evidence="1">
    <location>
        <begin position="54"/>
        <end position="93"/>
    </location>
</feature>
<evidence type="ECO:0000256" key="1">
    <source>
        <dbReference type="SAM" id="MobiDB-lite"/>
    </source>
</evidence>
<name>A0A229SLY0_9PSEU</name>
<feature type="compositionally biased region" description="Basic residues" evidence="1">
    <location>
        <begin position="59"/>
        <end position="70"/>
    </location>
</feature>
<gene>
    <name evidence="2" type="ORF">CF165_46555</name>
</gene>
<sequence>MGRSVLLQGQRQIVSMDEALHALSVLVTARRQGYLRVPPGRPDAQLSVSGRQPLGWLNRRPHRPRFRFPLRGRDAGTNTAGASSGAVNAGGQA</sequence>
<organism evidence="2 3">
    <name type="scientific">Amycolatopsis vastitatis</name>
    <dbReference type="NCBI Taxonomy" id="1905142"/>
    <lineage>
        <taxon>Bacteria</taxon>
        <taxon>Bacillati</taxon>
        <taxon>Actinomycetota</taxon>
        <taxon>Actinomycetes</taxon>
        <taxon>Pseudonocardiales</taxon>
        <taxon>Pseudonocardiaceae</taxon>
        <taxon>Amycolatopsis</taxon>
    </lineage>
</organism>
<protein>
    <submittedName>
        <fullName evidence="2">Uncharacterized protein</fullName>
    </submittedName>
</protein>
<reference evidence="3" key="1">
    <citation type="submission" date="2017-07" db="EMBL/GenBank/DDBJ databases">
        <title>Comparative genome mining reveals phylogenetic distribution patterns of secondary metabolites in Amycolatopsis.</title>
        <authorList>
            <person name="Adamek M."/>
            <person name="Alanjary M."/>
            <person name="Sales-Ortells H."/>
            <person name="Goodfellow M."/>
            <person name="Bull A.T."/>
            <person name="Kalinowski J."/>
            <person name="Ziemert N."/>
        </authorList>
    </citation>
    <scope>NUCLEOTIDE SEQUENCE [LARGE SCALE GENOMIC DNA]</scope>
    <source>
        <strain evidence="3">H5</strain>
    </source>
</reference>
<keyword evidence="3" id="KW-1185">Reference proteome</keyword>
<feature type="compositionally biased region" description="Low complexity" evidence="1">
    <location>
        <begin position="75"/>
        <end position="93"/>
    </location>
</feature>